<dbReference type="SMART" id="SM01388">
    <property type="entry name" value="Mob1_phocein"/>
    <property type="match status" value="1"/>
</dbReference>
<feature type="region of interest" description="Disordered" evidence="2">
    <location>
        <begin position="438"/>
        <end position="495"/>
    </location>
</feature>
<feature type="compositionally biased region" description="Basic and acidic residues" evidence="2">
    <location>
        <begin position="41"/>
        <end position="67"/>
    </location>
</feature>
<proteinExistence type="predicted"/>
<evidence type="ECO:0008006" key="5">
    <source>
        <dbReference type="Google" id="ProtNLM"/>
    </source>
</evidence>
<feature type="compositionally biased region" description="Low complexity" evidence="2">
    <location>
        <begin position="24"/>
        <end position="40"/>
    </location>
</feature>
<name>A0A4U0USN1_9PEZI</name>
<feature type="binding site" evidence="1">
    <location>
        <position position="376"/>
    </location>
    <ligand>
        <name>Zn(2+)</name>
        <dbReference type="ChEBI" id="CHEBI:29105"/>
    </ligand>
</feature>
<feature type="binding site" evidence="1">
    <location>
        <position position="371"/>
    </location>
    <ligand>
        <name>Zn(2+)</name>
        <dbReference type="ChEBI" id="CHEBI:29105"/>
    </ligand>
</feature>
<gene>
    <name evidence="3" type="ORF">B0A54_09605</name>
</gene>
<feature type="region of interest" description="Disordered" evidence="2">
    <location>
        <begin position="122"/>
        <end position="200"/>
    </location>
</feature>
<feature type="compositionally biased region" description="Gly residues" evidence="2">
    <location>
        <begin position="470"/>
        <end position="495"/>
    </location>
</feature>
<dbReference type="AlphaFoldDB" id="A0A4U0USN1"/>
<dbReference type="Pfam" id="PF03637">
    <property type="entry name" value="Mob1_phocein"/>
    <property type="match status" value="1"/>
</dbReference>
<evidence type="ECO:0000256" key="2">
    <source>
        <dbReference type="SAM" id="MobiDB-lite"/>
    </source>
</evidence>
<keyword evidence="1" id="KW-0862">Zinc</keyword>
<evidence type="ECO:0000313" key="3">
    <source>
        <dbReference type="EMBL" id="TKA39008.1"/>
    </source>
</evidence>
<feature type="compositionally biased region" description="Basic and acidic residues" evidence="2">
    <location>
        <begin position="122"/>
        <end position="134"/>
    </location>
</feature>
<feature type="region of interest" description="Disordered" evidence="2">
    <location>
        <begin position="1"/>
        <end position="107"/>
    </location>
</feature>
<dbReference type="InterPro" id="IPR005301">
    <property type="entry name" value="MOB_kinase_act_fam"/>
</dbReference>
<feature type="compositionally biased region" description="Low complexity" evidence="2">
    <location>
        <begin position="162"/>
        <end position="200"/>
    </location>
</feature>
<evidence type="ECO:0000256" key="1">
    <source>
        <dbReference type="PIRSR" id="PIRSR605301-1"/>
    </source>
</evidence>
<evidence type="ECO:0000313" key="4">
    <source>
        <dbReference type="Proteomes" id="UP000310066"/>
    </source>
</evidence>
<dbReference type="EMBL" id="NAJP01000041">
    <property type="protein sequence ID" value="TKA39008.1"/>
    <property type="molecule type" value="Genomic_DNA"/>
</dbReference>
<comment type="caution">
    <text evidence="3">The sequence shown here is derived from an EMBL/GenBank/DDBJ whole genome shotgun (WGS) entry which is preliminary data.</text>
</comment>
<dbReference type="PANTHER" id="PTHR22599">
    <property type="entry name" value="MPS ONE BINDER KINASE ACTIVATOR-LIKE MOB"/>
    <property type="match status" value="1"/>
</dbReference>
<dbReference type="STRING" id="329885.A0A4U0USN1"/>
<reference evidence="3 4" key="1">
    <citation type="submission" date="2017-03" db="EMBL/GenBank/DDBJ databases">
        <title>Genomes of endolithic fungi from Antarctica.</title>
        <authorList>
            <person name="Coleine C."/>
            <person name="Masonjones S."/>
            <person name="Stajich J.E."/>
        </authorList>
    </citation>
    <scope>NUCLEOTIDE SEQUENCE [LARGE SCALE GENOMIC DNA]</scope>
    <source>
        <strain evidence="3 4">CCFEE 5311</strain>
    </source>
</reference>
<dbReference type="Proteomes" id="UP000310066">
    <property type="component" value="Unassembled WGS sequence"/>
</dbReference>
<dbReference type="InterPro" id="IPR036703">
    <property type="entry name" value="MOB_kinase_act_sf"/>
</dbReference>
<feature type="compositionally biased region" description="Gly residues" evidence="2">
    <location>
        <begin position="446"/>
        <end position="461"/>
    </location>
</feature>
<dbReference type="OrthoDB" id="10261121at2759"/>
<dbReference type="Gene3D" id="1.20.140.30">
    <property type="entry name" value="MOB kinase activator"/>
    <property type="match status" value="1"/>
</dbReference>
<sequence length="495" mass="53157">MEPTEPSDPAEPSKPMETAESSKPTEATESTAPTEPTQSTKPKDPKASSDTKEPSIQTEPKDPKEPSTAELPKGDGTMATEQWDPSAMMKHEEPMPSSPSLPLPLRRSASAELRTERLNAEFRKLKTEANDKKSTSRAFAQRPTGNNQPRNQNQVPSRVNTSSPSGYSSSSLGQPSVAAAPPSPSLATSMPTNDQARNNNQNMNRVPLFFREEHAGFIVKGNFMTLAAKPHLIEQGEWMAHQIVEQNRLLSGMIKCTQGEDRSSGRSVCSETGCPTMSAGPTTYTWIDTNRNPINLPAPTYIKHIQTWVTGKIQDYAIFPTDTFSSAPPLPSPAQLQADPNNWLGKTSGFPQRFETECKNMYKQMFRCYAHLYWQHWLFFWDTSCHRELNTCFMHFASVGIIYGLLSEKDAEPMQPLIDLWVKPGVMPKIEKAEAANGVMTPTSAGGAGSVGGPGSGGASGSPGIAGSSGSAGGAGLENGNGGAGTPTGVTGGGI</sequence>
<keyword evidence="1" id="KW-0479">Metal-binding</keyword>
<feature type="binding site" evidence="1">
    <location>
        <position position="269"/>
    </location>
    <ligand>
        <name>Zn(2+)</name>
        <dbReference type="ChEBI" id="CHEBI:29105"/>
    </ligand>
</feature>
<dbReference type="SUPFAM" id="SSF101152">
    <property type="entry name" value="Mob1/phocein"/>
    <property type="match status" value="1"/>
</dbReference>
<protein>
    <recommendedName>
        <fullName evidence="5">Mob1/phocein</fullName>
    </recommendedName>
</protein>
<feature type="binding site" evidence="1">
    <location>
        <position position="274"/>
    </location>
    <ligand>
        <name>Zn(2+)</name>
        <dbReference type="ChEBI" id="CHEBI:29105"/>
    </ligand>
</feature>
<organism evidence="3 4">
    <name type="scientific">Friedmanniomyces endolithicus</name>
    <dbReference type="NCBI Taxonomy" id="329885"/>
    <lineage>
        <taxon>Eukaryota</taxon>
        <taxon>Fungi</taxon>
        <taxon>Dikarya</taxon>
        <taxon>Ascomycota</taxon>
        <taxon>Pezizomycotina</taxon>
        <taxon>Dothideomycetes</taxon>
        <taxon>Dothideomycetidae</taxon>
        <taxon>Mycosphaerellales</taxon>
        <taxon>Teratosphaeriaceae</taxon>
        <taxon>Friedmanniomyces</taxon>
    </lineage>
</organism>
<feature type="compositionally biased region" description="Polar residues" evidence="2">
    <location>
        <begin position="143"/>
        <end position="161"/>
    </location>
</feature>
<accession>A0A4U0USN1</accession>